<evidence type="ECO:0000313" key="3">
    <source>
        <dbReference type="EMBL" id="MFC7325318.1"/>
    </source>
</evidence>
<dbReference type="InterPro" id="IPR013096">
    <property type="entry name" value="Cupin_2"/>
</dbReference>
<dbReference type="PANTHER" id="PTHR36114">
    <property type="entry name" value="16.7 KDA PROTEIN IN WHIE LOCUS"/>
    <property type="match status" value="1"/>
</dbReference>
<organism evidence="3 4">
    <name type="scientific">Halorubrum rutilum</name>
    <dbReference type="NCBI Taxonomy" id="1364933"/>
    <lineage>
        <taxon>Archaea</taxon>
        <taxon>Methanobacteriati</taxon>
        <taxon>Methanobacteriota</taxon>
        <taxon>Stenosarchaea group</taxon>
        <taxon>Halobacteria</taxon>
        <taxon>Halobacteriales</taxon>
        <taxon>Haloferacaceae</taxon>
        <taxon>Halorubrum</taxon>
    </lineage>
</organism>
<reference evidence="3 4" key="1">
    <citation type="journal article" date="2019" name="Int. J. Syst. Evol. Microbiol.">
        <title>The Global Catalogue of Microorganisms (GCM) 10K type strain sequencing project: providing services to taxonomists for standard genome sequencing and annotation.</title>
        <authorList>
            <consortium name="The Broad Institute Genomics Platform"/>
            <consortium name="The Broad Institute Genome Sequencing Center for Infectious Disease"/>
            <person name="Wu L."/>
            <person name="Ma J."/>
        </authorList>
    </citation>
    <scope>NUCLEOTIDE SEQUENCE [LARGE SCALE GENOMIC DNA]</scope>
    <source>
        <strain evidence="3 4">CGMCC 1.12554</strain>
    </source>
</reference>
<accession>A0ABD6AMQ8</accession>
<dbReference type="Proteomes" id="UP001596545">
    <property type="component" value="Unassembled WGS sequence"/>
</dbReference>
<evidence type="ECO:0000313" key="4">
    <source>
        <dbReference type="Proteomes" id="UP001596545"/>
    </source>
</evidence>
<dbReference type="InterPro" id="IPR014710">
    <property type="entry name" value="RmlC-like_jellyroll"/>
</dbReference>
<dbReference type="RefSeq" id="WP_256408053.1">
    <property type="nucleotide sequence ID" value="NZ_JANHDN010000002.1"/>
</dbReference>
<feature type="compositionally biased region" description="Basic and acidic residues" evidence="1">
    <location>
        <begin position="111"/>
        <end position="122"/>
    </location>
</feature>
<feature type="region of interest" description="Disordered" evidence="1">
    <location>
        <begin position="99"/>
        <end position="122"/>
    </location>
</feature>
<name>A0ABD6AMQ8_9EURY</name>
<protein>
    <submittedName>
        <fullName evidence="3">Cupin domain-containing protein</fullName>
    </submittedName>
</protein>
<dbReference type="Pfam" id="PF07883">
    <property type="entry name" value="Cupin_2"/>
    <property type="match status" value="1"/>
</dbReference>
<dbReference type="InterPro" id="IPR011051">
    <property type="entry name" value="RmlC_Cupin_sf"/>
</dbReference>
<feature type="domain" description="Cyclic nucleotide-binding" evidence="2">
    <location>
        <begin position="9"/>
        <end position="81"/>
    </location>
</feature>
<dbReference type="CDD" id="cd02226">
    <property type="entry name" value="cupin_YdbB-like"/>
    <property type="match status" value="1"/>
</dbReference>
<keyword evidence="4" id="KW-1185">Reference proteome</keyword>
<dbReference type="SUPFAM" id="SSF51182">
    <property type="entry name" value="RmlC-like cupins"/>
    <property type="match status" value="1"/>
</dbReference>
<dbReference type="Gene3D" id="2.60.120.10">
    <property type="entry name" value="Jelly Rolls"/>
    <property type="match status" value="1"/>
</dbReference>
<dbReference type="AlphaFoldDB" id="A0ABD6AMQ8"/>
<dbReference type="EMBL" id="JBHTBL010000011">
    <property type="protein sequence ID" value="MFC7325318.1"/>
    <property type="molecule type" value="Genomic_DNA"/>
</dbReference>
<dbReference type="PANTHER" id="PTHR36114:SF1">
    <property type="entry name" value="16.7 KDA PROTEIN IN WHIE LOCUS"/>
    <property type="match status" value="1"/>
</dbReference>
<evidence type="ECO:0000256" key="1">
    <source>
        <dbReference type="SAM" id="MobiDB-lite"/>
    </source>
</evidence>
<proteinExistence type="predicted"/>
<evidence type="ECO:0000259" key="2">
    <source>
        <dbReference type="PROSITE" id="PS50042"/>
    </source>
</evidence>
<comment type="caution">
    <text evidence="3">The sequence shown here is derived from an EMBL/GenBank/DDBJ whole genome shotgun (WGS) entry which is preliminary data.</text>
</comment>
<dbReference type="InterPro" id="IPR052044">
    <property type="entry name" value="PKS_Associated_Protein"/>
</dbReference>
<gene>
    <name evidence="3" type="ORF">ACFQMF_12095</name>
</gene>
<dbReference type="PROSITE" id="PS50042">
    <property type="entry name" value="CNMP_BINDING_3"/>
    <property type="match status" value="1"/>
</dbReference>
<dbReference type="InterPro" id="IPR000595">
    <property type="entry name" value="cNMP-bd_dom"/>
</dbReference>
<sequence length="122" mass="13724">MEKVTLADAFASIDERWDPRLAGELNGQAVKLAKAEGEFVWHSHADADELFLVTEGRLRIEFRDRDDAVLEEGELLVVPRGTEHRPVAEPEANILLFEPAGTRNTGDVENELTREDLEQVDD</sequence>